<comment type="similarity">
    <text evidence="1 7">Belongs to the Lgt family.</text>
</comment>
<evidence type="ECO:0000256" key="6">
    <source>
        <dbReference type="ARBA" id="ARBA00023136"/>
    </source>
</evidence>
<feature type="transmembrane region" description="Helical" evidence="7">
    <location>
        <begin position="129"/>
        <end position="147"/>
    </location>
</feature>
<organism evidence="9 10">
    <name type="scientific">Aliidiomarina sanyensis</name>
    <dbReference type="NCBI Taxonomy" id="1249555"/>
    <lineage>
        <taxon>Bacteria</taxon>
        <taxon>Pseudomonadati</taxon>
        <taxon>Pseudomonadota</taxon>
        <taxon>Gammaproteobacteria</taxon>
        <taxon>Alteromonadales</taxon>
        <taxon>Idiomarinaceae</taxon>
        <taxon>Aliidiomarina</taxon>
    </lineage>
</organism>
<feature type="region of interest" description="Disordered" evidence="8">
    <location>
        <begin position="263"/>
        <end position="283"/>
    </location>
</feature>
<comment type="caution">
    <text evidence="9">The sequence shown here is derived from an EMBL/GenBank/DDBJ whole genome shotgun (WGS) entry which is preliminary data.</text>
</comment>
<keyword evidence="3 7" id="KW-0808">Transferase</keyword>
<feature type="transmembrane region" description="Helical" evidence="7">
    <location>
        <begin position="201"/>
        <end position="219"/>
    </location>
</feature>
<dbReference type="NCBIfam" id="TIGR00544">
    <property type="entry name" value="lgt"/>
    <property type="match status" value="1"/>
</dbReference>
<reference evidence="9 10" key="1">
    <citation type="journal article" date="2011" name="Front. Microbiol.">
        <title>Genomic signatures of strain selection and enhancement in Bacillus atrophaeus var. globigii, a historical biowarfare simulant.</title>
        <authorList>
            <person name="Gibbons H.S."/>
            <person name="Broomall S.M."/>
            <person name="McNew L.A."/>
            <person name="Daligault H."/>
            <person name="Chapman C."/>
            <person name="Bruce D."/>
            <person name="Karavis M."/>
            <person name="Krepps M."/>
            <person name="McGregor P.A."/>
            <person name="Hong C."/>
            <person name="Park K.H."/>
            <person name="Akmal A."/>
            <person name="Feldman A."/>
            <person name="Lin J.S."/>
            <person name="Chang W.E."/>
            <person name="Higgs B.W."/>
            <person name="Demirev P."/>
            <person name="Lindquist J."/>
            <person name="Liem A."/>
            <person name="Fochler E."/>
            <person name="Read T.D."/>
            <person name="Tapia R."/>
            <person name="Johnson S."/>
            <person name="Bishop-Lilly K.A."/>
            <person name="Detter C."/>
            <person name="Han C."/>
            <person name="Sozhamannan S."/>
            <person name="Rosenzweig C.N."/>
            <person name="Skowronski E.W."/>
        </authorList>
    </citation>
    <scope>NUCLEOTIDE SEQUENCE [LARGE SCALE GENOMIC DNA]</scope>
    <source>
        <strain evidence="9 10">GYP-17</strain>
    </source>
</reference>
<comment type="pathway">
    <text evidence="7">Protein modification; lipoprotein biosynthesis (diacylglyceryl transfer).</text>
</comment>
<keyword evidence="6 7" id="KW-0472">Membrane</keyword>
<feature type="transmembrane region" description="Helical" evidence="7">
    <location>
        <begin position="177"/>
        <end position="194"/>
    </location>
</feature>
<comment type="catalytic activity">
    <reaction evidence="7">
        <text>L-cysteinyl-[prolipoprotein] + a 1,2-diacyl-sn-glycero-3-phospho-(1'-sn-glycerol) = an S-1,2-diacyl-sn-glyceryl-L-cysteinyl-[prolipoprotein] + sn-glycerol 1-phosphate + H(+)</text>
        <dbReference type="Rhea" id="RHEA:56712"/>
        <dbReference type="Rhea" id="RHEA-COMP:14679"/>
        <dbReference type="Rhea" id="RHEA-COMP:14680"/>
        <dbReference type="ChEBI" id="CHEBI:15378"/>
        <dbReference type="ChEBI" id="CHEBI:29950"/>
        <dbReference type="ChEBI" id="CHEBI:57685"/>
        <dbReference type="ChEBI" id="CHEBI:64716"/>
        <dbReference type="ChEBI" id="CHEBI:140658"/>
        <dbReference type="EC" id="2.5.1.145"/>
    </reaction>
</comment>
<name>A0A432WIF8_9GAMM</name>
<feature type="transmembrane region" description="Helical" evidence="7">
    <location>
        <begin position="99"/>
        <end position="117"/>
    </location>
</feature>
<keyword evidence="4 7" id="KW-0812">Transmembrane</keyword>
<gene>
    <name evidence="7" type="primary">lgt</name>
    <name evidence="9" type="ORF">CWE11_06855</name>
</gene>
<keyword evidence="10" id="KW-1185">Reference proteome</keyword>
<dbReference type="EC" id="2.5.1.145" evidence="7"/>
<evidence type="ECO:0000256" key="7">
    <source>
        <dbReference type="HAMAP-Rule" id="MF_01147"/>
    </source>
</evidence>
<dbReference type="HAMAP" id="MF_01147">
    <property type="entry name" value="Lgt"/>
    <property type="match status" value="1"/>
</dbReference>
<comment type="function">
    <text evidence="7">Catalyzes the transfer of the diacylglyceryl group from phosphatidylglycerol to the sulfhydryl group of the N-terminal cysteine of a prolipoprotein, the first step in the formation of mature lipoproteins.</text>
</comment>
<keyword evidence="5 7" id="KW-1133">Transmembrane helix</keyword>
<dbReference type="PROSITE" id="PS01311">
    <property type="entry name" value="LGT"/>
    <property type="match status" value="1"/>
</dbReference>
<feature type="transmembrane region" description="Helical" evidence="7">
    <location>
        <begin position="239"/>
        <end position="257"/>
    </location>
</feature>
<dbReference type="RefSeq" id="WP_126776862.1">
    <property type="nucleotide sequence ID" value="NZ_PIPM01000005.1"/>
</dbReference>
<evidence type="ECO:0000313" key="10">
    <source>
        <dbReference type="Proteomes" id="UP000288405"/>
    </source>
</evidence>
<proteinExistence type="inferred from homology"/>
<dbReference type="GO" id="GO:0005886">
    <property type="term" value="C:plasma membrane"/>
    <property type="evidence" value="ECO:0007669"/>
    <property type="project" value="UniProtKB-SubCell"/>
</dbReference>
<feature type="transmembrane region" description="Helical" evidence="7">
    <location>
        <begin position="59"/>
        <end position="79"/>
    </location>
</feature>
<protein>
    <recommendedName>
        <fullName evidence="7">Phosphatidylglycerol--prolipoprotein diacylglyceryl transferase</fullName>
        <ecNumber evidence="7">2.5.1.145</ecNumber>
    </recommendedName>
</protein>
<dbReference type="AlphaFoldDB" id="A0A432WIF8"/>
<evidence type="ECO:0000256" key="8">
    <source>
        <dbReference type="SAM" id="MobiDB-lite"/>
    </source>
</evidence>
<evidence type="ECO:0000256" key="1">
    <source>
        <dbReference type="ARBA" id="ARBA00007150"/>
    </source>
</evidence>
<accession>A0A432WIF8</accession>
<dbReference type="EMBL" id="PIPM01000005">
    <property type="protein sequence ID" value="RUO33553.1"/>
    <property type="molecule type" value="Genomic_DNA"/>
</dbReference>
<dbReference type="Proteomes" id="UP000288405">
    <property type="component" value="Unassembled WGS sequence"/>
</dbReference>
<evidence type="ECO:0000256" key="5">
    <source>
        <dbReference type="ARBA" id="ARBA00022989"/>
    </source>
</evidence>
<evidence type="ECO:0000313" key="9">
    <source>
        <dbReference type="EMBL" id="RUO33553.1"/>
    </source>
</evidence>
<keyword evidence="2 7" id="KW-1003">Cell membrane</keyword>
<dbReference type="GO" id="GO:0008961">
    <property type="term" value="F:phosphatidylglycerol-prolipoprotein diacylglyceryl transferase activity"/>
    <property type="evidence" value="ECO:0007669"/>
    <property type="project" value="UniProtKB-UniRule"/>
</dbReference>
<sequence length="283" mass="31091">MSSDYLQFPGWDPVAISLGPLAVHWYGLMYLVGAGFAYWWGNRQADRDPNWSRENWQDLLFWGFIALIVGGRVGYALFYQFPTVVSDPLYLFRFAEGGMSFHGGLIGAITAIVIYAIKTNRSILSVGDFVAPLVPVGLGAGRIGNFINGELWGRVSDVPWAMVFPTGGPLPRHPSQLYQAFAEGLVLFLILWAFSRKPRPVGAVGGLFLVGYGTARMITELFREPDAHLGMLGVFTMGQWLSIPMIIAGAILMTLAYQGRFSASTPPPAKKTKQAQPKKKRGS</sequence>
<keyword evidence="9" id="KW-0449">Lipoprotein</keyword>
<feature type="binding site" evidence="7">
    <location>
        <position position="142"/>
    </location>
    <ligand>
        <name>a 1,2-diacyl-sn-glycero-3-phospho-(1'-sn-glycerol)</name>
        <dbReference type="ChEBI" id="CHEBI:64716"/>
    </ligand>
</feature>
<evidence type="ECO:0000256" key="3">
    <source>
        <dbReference type="ARBA" id="ARBA00022679"/>
    </source>
</evidence>
<evidence type="ECO:0000256" key="2">
    <source>
        <dbReference type="ARBA" id="ARBA00022475"/>
    </source>
</evidence>
<dbReference type="OrthoDB" id="871140at2"/>
<feature type="transmembrane region" description="Helical" evidence="7">
    <location>
        <begin position="20"/>
        <end position="39"/>
    </location>
</feature>
<feature type="compositionally biased region" description="Basic residues" evidence="8">
    <location>
        <begin position="270"/>
        <end position="283"/>
    </location>
</feature>
<evidence type="ECO:0000256" key="4">
    <source>
        <dbReference type="ARBA" id="ARBA00022692"/>
    </source>
</evidence>
<comment type="subcellular location">
    <subcellularLocation>
        <location evidence="7">Cell membrane</location>
        <topology evidence="7">Multi-pass membrane protein</topology>
    </subcellularLocation>
</comment>
<dbReference type="InterPro" id="IPR001640">
    <property type="entry name" value="Lgt"/>
</dbReference>
<dbReference type="UniPathway" id="UPA00664"/>
<dbReference type="PANTHER" id="PTHR30589">
    <property type="entry name" value="PROLIPOPROTEIN DIACYLGLYCERYL TRANSFERASE"/>
    <property type="match status" value="1"/>
</dbReference>
<dbReference type="Pfam" id="PF01790">
    <property type="entry name" value="LGT"/>
    <property type="match status" value="1"/>
</dbReference>
<dbReference type="GO" id="GO:0042158">
    <property type="term" value="P:lipoprotein biosynthetic process"/>
    <property type="evidence" value="ECO:0007669"/>
    <property type="project" value="UniProtKB-UniRule"/>
</dbReference>
<dbReference type="PANTHER" id="PTHR30589:SF0">
    <property type="entry name" value="PHOSPHATIDYLGLYCEROL--PROLIPOPROTEIN DIACYLGLYCERYL TRANSFERASE"/>
    <property type="match status" value="1"/>
</dbReference>